<evidence type="ECO:0000256" key="5">
    <source>
        <dbReference type="ARBA" id="ARBA00023002"/>
    </source>
</evidence>
<evidence type="ECO:0000256" key="9">
    <source>
        <dbReference type="PIRSR" id="PIRSR500133-3"/>
    </source>
</evidence>
<dbReference type="InterPro" id="IPR014026">
    <property type="entry name" value="UDP-Glc/GDP-Man_DH_dimer"/>
</dbReference>
<dbReference type="FunFam" id="3.40.50.720:FF:000114">
    <property type="entry name" value="UDP-glucose 6-dehydrogenase"/>
    <property type="match status" value="1"/>
</dbReference>
<evidence type="ECO:0000259" key="10">
    <source>
        <dbReference type="SMART" id="SM00984"/>
    </source>
</evidence>
<dbReference type="PIRSF" id="PIRSF500133">
    <property type="entry name" value="UDPglc_DH_euk"/>
    <property type="match status" value="1"/>
</dbReference>
<dbReference type="PIRSF" id="PIRSF000124">
    <property type="entry name" value="UDPglc_GDPman_dh"/>
    <property type="match status" value="1"/>
</dbReference>
<feature type="binding site" evidence="9">
    <location>
        <begin position="132"/>
        <end position="133"/>
    </location>
    <ligand>
        <name>NAD(+)</name>
        <dbReference type="ChEBI" id="CHEBI:57540"/>
    </ligand>
</feature>
<dbReference type="GO" id="GO:0006024">
    <property type="term" value="P:glycosaminoglycan biosynthetic process"/>
    <property type="evidence" value="ECO:0007669"/>
    <property type="project" value="TreeGrafter"/>
</dbReference>
<evidence type="ECO:0000313" key="12">
    <source>
        <dbReference type="Proteomes" id="UP001209570"/>
    </source>
</evidence>
<dbReference type="FunFam" id="3.40.50.720:FF:000032">
    <property type="entry name" value="UDP-glucose 6-dehydrogenase"/>
    <property type="match status" value="1"/>
</dbReference>
<evidence type="ECO:0000256" key="3">
    <source>
        <dbReference type="ARBA" id="ARBA00012954"/>
    </source>
</evidence>
<dbReference type="AlphaFoldDB" id="A0AAD5LIE5"/>
<dbReference type="InterPro" id="IPR001732">
    <property type="entry name" value="UDP-Glc/GDP-Man_DH_N"/>
</dbReference>
<dbReference type="InterPro" id="IPR028356">
    <property type="entry name" value="UDPglc_DH_euk"/>
</dbReference>
<dbReference type="Proteomes" id="UP001209570">
    <property type="component" value="Unassembled WGS sequence"/>
</dbReference>
<keyword evidence="5 8" id="KW-0560">Oxidoreductase</keyword>
<dbReference type="PANTHER" id="PTHR11374:SF3">
    <property type="entry name" value="UDP-GLUCOSE 6-DEHYDROGENASE"/>
    <property type="match status" value="1"/>
</dbReference>
<dbReference type="InterPro" id="IPR036291">
    <property type="entry name" value="NAD(P)-bd_dom_sf"/>
</dbReference>
<evidence type="ECO:0000256" key="8">
    <source>
        <dbReference type="PIRNR" id="PIRNR000124"/>
    </source>
</evidence>
<feature type="binding site" evidence="9">
    <location>
        <begin position="11"/>
        <end position="16"/>
    </location>
    <ligand>
        <name>NAD(+)</name>
        <dbReference type="ChEBI" id="CHEBI:57540"/>
    </ligand>
</feature>
<feature type="binding site" evidence="9">
    <location>
        <position position="41"/>
    </location>
    <ligand>
        <name>NAD(+)</name>
        <dbReference type="ChEBI" id="CHEBI:57540"/>
    </ligand>
</feature>
<organism evidence="11 12">
    <name type="scientific">Pythium insidiosum</name>
    <name type="common">Pythiosis disease agent</name>
    <dbReference type="NCBI Taxonomy" id="114742"/>
    <lineage>
        <taxon>Eukaryota</taxon>
        <taxon>Sar</taxon>
        <taxon>Stramenopiles</taxon>
        <taxon>Oomycota</taxon>
        <taxon>Peronosporomycetes</taxon>
        <taxon>Pythiales</taxon>
        <taxon>Pythiaceae</taxon>
        <taxon>Pythium</taxon>
    </lineage>
</organism>
<keyword evidence="6 8" id="KW-0520">NAD</keyword>
<evidence type="ECO:0000256" key="7">
    <source>
        <dbReference type="ARBA" id="ARBA00047473"/>
    </source>
</evidence>
<sequence length="468" mass="51115">MAPAMTICCMGAGYVGGASMAVVASRCPDVHVLVVDIDAAKIDAWNSVDLALPIMEPGLPELLAETRGRNLFFRTDIDTCIAAAEIIFVCVDTPIKTSGLGAGSASDTSKCEDCARRIAQVARSRKIVVEKSTVPVRTADSLKEVLRANATSADVTFDVVSNPEFTSEGSAIAHLTRPDRVLIGGDPTPRGAAAVQRLVWLYEHWVPREKILTASVWSSELAKLVANAFLAQRISSINSISAICEATGANVNEVARAVGADDRIGPQFLQASLGFGGSSFQRDVLSLVYIAQTLNLPEVAAYWRRVVDINDYQKQRFVRKMLQVMYNSVTHKKICLFGFAYKKNTLDTRETAAGSVVRALLIEKAKIAIYDPYVREDDVRAELCRQGIDRDAVQSDVSFHSDPYDAAHGAHAIAVITECEELRRLDYNRVYDQMTKPAFFFDGRNVLPHKHLQSIGAEVHAIGQGILK</sequence>
<dbReference type="SMART" id="SM00984">
    <property type="entry name" value="UDPG_MGDP_dh_C"/>
    <property type="match status" value="1"/>
</dbReference>
<dbReference type="PANTHER" id="PTHR11374">
    <property type="entry name" value="UDP-GLUCOSE DEHYDROGENASE/UDP-MANNAC DEHYDROGENASE"/>
    <property type="match status" value="1"/>
</dbReference>
<dbReference type="InterPro" id="IPR014027">
    <property type="entry name" value="UDP-Glc/GDP-Man_DH_C"/>
</dbReference>
<dbReference type="Pfam" id="PF03720">
    <property type="entry name" value="UDPG_MGDP_dh_C"/>
    <property type="match status" value="1"/>
</dbReference>
<dbReference type="NCBIfam" id="TIGR03026">
    <property type="entry name" value="NDP-sugDHase"/>
    <property type="match status" value="1"/>
</dbReference>
<dbReference type="GO" id="GO:0051287">
    <property type="term" value="F:NAD binding"/>
    <property type="evidence" value="ECO:0007669"/>
    <property type="project" value="InterPro"/>
</dbReference>
<dbReference type="Gene3D" id="3.40.50.720">
    <property type="entry name" value="NAD(P)-binding Rossmann-like Domain"/>
    <property type="match status" value="2"/>
</dbReference>
<feature type="binding site" evidence="9">
    <location>
        <position position="36"/>
    </location>
    <ligand>
        <name>NAD(+)</name>
        <dbReference type="ChEBI" id="CHEBI:57540"/>
    </ligand>
</feature>
<protein>
    <recommendedName>
        <fullName evidence="4 8">UDP-glucose 6-dehydrogenase</fullName>
        <ecNumber evidence="3 8">1.1.1.22</ecNumber>
    </recommendedName>
</protein>
<name>A0AAD5LIE5_PYTIN</name>
<proteinExistence type="inferred from homology"/>
<keyword evidence="12" id="KW-1185">Reference proteome</keyword>
<evidence type="ECO:0000256" key="2">
    <source>
        <dbReference type="ARBA" id="ARBA00006601"/>
    </source>
</evidence>
<dbReference type="GO" id="GO:0005634">
    <property type="term" value="C:nucleus"/>
    <property type="evidence" value="ECO:0007669"/>
    <property type="project" value="TreeGrafter"/>
</dbReference>
<dbReference type="FunFam" id="1.20.5.100:FF:000001">
    <property type="entry name" value="UDP-glucose 6-dehydrogenase"/>
    <property type="match status" value="1"/>
</dbReference>
<dbReference type="EC" id="1.1.1.22" evidence="3 8"/>
<comment type="pathway">
    <text evidence="1">Nucleotide-sugar biosynthesis; UDP-alpha-D-glucuronate biosynthesis; UDP-alpha-D-glucuronate from UDP-alpha-D-glucose: step 1/1.</text>
</comment>
<dbReference type="Gene3D" id="1.20.5.100">
    <property type="entry name" value="Cytochrome c1, transmembrane anchor, C-terminal"/>
    <property type="match status" value="1"/>
</dbReference>
<evidence type="ECO:0000313" key="11">
    <source>
        <dbReference type="EMBL" id="KAJ0399163.1"/>
    </source>
</evidence>
<evidence type="ECO:0000256" key="6">
    <source>
        <dbReference type="ARBA" id="ARBA00023027"/>
    </source>
</evidence>
<dbReference type="SUPFAM" id="SSF51735">
    <property type="entry name" value="NAD(P)-binding Rossmann-fold domains"/>
    <property type="match status" value="1"/>
</dbReference>
<comment type="catalytic activity">
    <reaction evidence="7 8">
        <text>UDP-alpha-D-glucose + 2 NAD(+) + H2O = UDP-alpha-D-glucuronate + 2 NADH + 3 H(+)</text>
        <dbReference type="Rhea" id="RHEA:23596"/>
        <dbReference type="ChEBI" id="CHEBI:15377"/>
        <dbReference type="ChEBI" id="CHEBI:15378"/>
        <dbReference type="ChEBI" id="CHEBI:57540"/>
        <dbReference type="ChEBI" id="CHEBI:57945"/>
        <dbReference type="ChEBI" id="CHEBI:58052"/>
        <dbReference type="ChEBI" id="CHEBI:58885"/>
        <dbReference type="EC" id="1.1.1.22"/>
    </reaction>
</comment>
<accession>A0AAD5LIE5</accession>
<comment type="caution">
    <text evidence="11">The sequence shown here is derived from an EMBL/GenBank/DDBJ whole genome shotgun (WGS) entry which is preliminary data.</text>
</comment>
<gene>
    <name evidence="11" type="ORF">P43SY_007312</name>
</gene>
<dbReference type="EMBL" id="JAKCXM010000192">
    <property type="protein sequence ID" value="KAJ0399163.1"/>
    <property type="molecule type" value="Genomic_DNA"/>
</dbReference>
<dbReference type="InterPro" id="IPR017476">
    <property type="entry name" value="UDP-Glc/GDP-Man"/>
</dbReference>
<dbReference type="GO" id="GO:0003979">
    <property type="term" value="F:UDP-glucose 6-dehydrogenase activity"/>
    <property type="evidence" value="ECO:0007669"/>
    <property type="project" value="UniProtKB-EC"/>
</dbReference>
<dbReference type="Pfam" id="PF03721">
    <property type="entry name" value="UDPG_MGDP_dh_N"/>
    <property type="match status" value="1"/>
</dbReference>
<feature type="binding site" evidence="9">
    <location>
        <position position="168"/>
    </location>
    <ligand>
        <name>NAD(+)</name>
        <dbReference type="ChEBI" id="CHEBI:57540"/>
    </ligand>
</feature>
<evidence type="ECO:0000256" key="4">
    <source>
        <dbReference type="ARBA" id="ARBA00015132"/>
    </source>
</evidence>
<feature type="binding site" evidence="9">
    <location>
        <position position="349"/>
    </location>
    <ligand>
        <name>NAD(+)</name>
        <dbReference type="ChEBI" id="CHEBI:57540"/>
    </ligand>
</feature>
<dbReference type="InterPro" id="IPR036220">
    <property type="entry name" value="UDP-Glc/GDP-Man_DH_C_sf"/>
</dbReference>
<dbReference type="SUPFAM" id="SSF48179">
    <property type="entry name" value="6-phosphogluconate dehydrogenase C-terminal domain-like"/>
    <property type="match status" value="1"/>
</dbReference>
<dbReference type="InterPro" id="IPR008927">
    <property type="entry name" value="6-PGluconate_DH-like_C_sf"/>
</dbReference>
<evidence type="ECO:0000256" key="1">
    <source>
        <dbReference type="ARBA" id="ARBA00004701"/>
    </source>
</evidence>
<dbReference type="SUPFAM" id="SSF52413">
    <property type="entry name" value="UDP-glucose/GDP-mannose dehydrogenase C-terminal domain"/>
    <property type="match status" value="1"/>
</dbReference>
<reference evidence="11" key="1">
    <citation type="submission" date="2021-12" db="EMBL/GenBank/DDBJ databases">
        <title>Prjna785345.</title>
        <authorList>
            <person name="Rujirawat T."/>
            <person name="Krajaejun T."/>
        </authorList>
    </citation>
    <scope>NUCLEOTIDE SEQUENCE</scope>
    <source>
        <strain evidence="11">Pi057C3</strain>
    </source>
</reference>
<feature type="domain" description="UDP-glucose/GDP-mannose dehydrogenase C-terminal" evidence="10">
    <location>
        <begin position="335"/>
        <end position="449"/>
    </location>
</feature>
<comment type="similarity">
    <text evidence="2 8">Belongs to the UDP-glucose/GDP-mannose dehydrogenase family.</text>
</comment>
<dbReference type="Pfam" id="PF00984">
    <property type="entry name" value="UDPG_MGDP_dh"/>
    <property type="match status" value="1"/>
</dbReference>